<proteinExistence type="predicted"/>
<protein>
    <recommendedName>
        <fullName evidence="4">Peptidase C58 YopT-type domain-containing protein</fullName>
    </recommendedName>
</protein>
<evidence type="ECO:0000256" key="1">
    <source>
        <dbReference type="SAM" id="MobiDB-lite"/>
    </source>
</evidence>
<feature type="region of interest" description="Disordered" evidence="1">
    <location>
        <begin position="305"/>
        <end position="326"/>
    </location>
</feature>
<feature type="compositionally biased region" description="Basic and acidic residues" evidence="1">
    <location>
        <begin position="310"/>
        <end position="326"/>
    </location>
</feature>
<gene>
    <name evidence="2" type="ORF">PXX05_01650</name>
</gene>
<dbReference type="RefSeq" id="WP_275089311.1">
    <property type="nucleotide sequence ID" value="NZ_CP119078.1"/>
</dbReference>
<dbReference type="Proteomes" id="UP001222087">
    <property type="component" value="Chromosome"/>
</dbReference>
<keyword evidence="3" id="KW-1185">Reference proteome</keyword>
<evidence type="ECO:0000313" key="3">
    <source>
        <dbReference type="Proteomes" id="UP001222087"/>
    </source>
</evidence>
<evidence type="ECO:0008006" key="4">
    <source>
        <dbReference type="Google" id="ProtNLM"/>
    </source>
</evidence>
<sequence>MESNSRILTLLKQAKEVEKRRAINNADNDIFVFPPQKETENDRVFEQRVKLFRQANAHKIEANNNCSLCAVAPFYGVNVTELRKQLEAENKKEGEEEDEEYYRPDRYIESFFVRYYNPDAVHNLALQPKDQMAGMNKALQKKGINPVQKIKFDSKGGKTVEDLKENLKDIKDNQGIICFWYCMTEGVSHYLYGQKVDGKLQFIDFQLDKGEGDYPGICDFPTFYSFSKDKMISMDELIKKKSKVEATFLVYDQIAPPPIQERIELFRKQQIQKLQDEEPRPRSKRLGPDEMEDLLKNFENYLKQSAGIDSSEHDSEHGSEHGSKLQ</sequence>
<name>A0ABY8AS44_9GAMM</name>
<organism evidence="2 3">
    <name type="scientific">Legionella cardiaca</name>
    <dbReference type="NCBI Taxonomy" id="1071983"/>
    <lineage>
        <taxon>Bacteria</taxon>
        <taxon>Pseudomonadati</taxon>
        <taxon>Pseudomonadota</taxon>
        <taxon>Gammaproteobacteria</taxon>
        <taxon>Legionellales</taxon>
        <taxon>Legionellaceae</taxon>
        <taxon>Legionella</taxon>
    </lineage>
</organism>
<accession>A0ABY8AS44</accession>
<dbReference type="EMBL" id="CP119078">
    <property type="protein sequence ID" value="WED43502.1"/>
    <property type="molecule type" value="Genomic_DNA"/>
</dbReference>
<reference evidence="2 3" key="1">
    <citation type="submission" date="2023-02" db="EMBL/GenBank/DDBJ databases">
        <title>Genome Sequence of L. cardiaca H63T.</title>
        <authorList>
            <person name="Lopez A.E."/>
            <person name="Cianciotto N.P."/>
        </authorList>
    </citation>
    <scope>NUCLEOTIDE SEQUENCE [LARGE SCALE GENOMIC DNA]</scope>
    <source>
        <strain evidence="2 3">H63</strain>
    </source>
</reference>
<evidence type="ECO:0000313" key="2">
    <source>
        <dbReference type="EMBL" id="WED43502.1"/>
    </source>
</evidence>